<dbReference type="Proteomes" id="UP000683360">
    <property type="component" value="Unassembled WGS sequence"/>
</dbReference>
<dbReference type="Gene3D" id="4.10.830.40">
    <property type="match status" value="1"/>
</dbReference>
<keyword evidence="1" id="KW-0862">Zinc</keyword>
<dbReference type="InterPro" id="IPR000315">
    <property type="entry name" value="Znf_B-box"/>
</dbReference>
<dbReference type="Gene3D" id="3.30.160.60">
    <property type="entry name" value="Classic Zinc Finger"/>
    <property type="match status" value="1"/>
</dbReference>
<dbReference type="PANTHER" id="PTHR25462">
    <property type="entry name" value="BONUS, ISOFORM C-RELATED"/>
    <property type="match status" value="1"/>
</dbReference>
<keyword evidence="4" id="KW-1185">Reference proteome</keyword>
<accession>A0A8S3V490</accession>
<dbReference type="PROSITE" id="PS50119">
    <property type="entry name" value="ZF_BBOX"/>
    <property type="match status" value="1"/>
</dbReference>
<name>A0A8S3V490_MYTED</name>
<dbReference type="PANTHER" id="PTHR25462:SF291">
    <property type="entry name" value="E3 UBIQUITIN-PROTEIN LIGASE TRIM45"/>
    <property type="match status" value="1"/>
</dbReference>
<proteinExistence type="predicted"/>
<evidence type="ECO:0000256" key="1">
    <source>
        <dbReference type="PROSITE-ProRule" id="PRU00024"/>
    </source>
</evidence>
<dbReference type="InterPro" id="IPR047153">
    <property type="entry name" value="TRIM45/56/19-like"/>
</dbReference>
<evidence type="ECO:0000313" key="4">
    <source>
        <dbReference type="Proteomes" id="UP000683360"/>
    </source>
</evidence>
<comment type="caution">
    <text evidence="3">The sequence shown here is derived from an EMBL/GenBank/DDBJ whole genome shotgun (WGS) entry which is preliminary data.</text>
</comment>
<feature type="domain" description="B box-type" evidence="2">
    <location>
        <begin position="9"/>
        <end position="56"/>
    </location>
</feature>
<reference evidence="3" key="1">
    <citation type="submission" date="2021-03" db="EMBL/GenBank/DDBJ databases">
        <authorList>
            <person name="Bekaert M."/>
        </authorList>
    </citation>
    <scope>NUCLEOTIDE SEQUENCE</scope>
</reference>
<protein>
    <recommendedName>
        <fullName evidence="2">B box-type domain-containing protein</fullName>
    </recommendedName>
</protein>
<evidence type="ECO:0000313" key="3">
    <source>
        <dbReference type="EMBL" id="CAG2252419.1"/>
    </source>
</evidence>
<dbReference type="GO" id="GO:0008270">
    <property type="term" value="F:zinc ion binding"/>
    <property type="evidence" value="ECO:0007669"/>
    <property type="project" value="UniProtKB-KW"/>
</dbReference>
<dbReference type="SUPFAM" id="SSF57845">
    <property type="entry name" value="B-box zinc-binding domain"/>
    <property type="match status" value="1"/>
</dbReference>
<evidence type="ECO:0000259" key="2">
    <source>
        <dbReference type="PROSITE" id="PS50119"/>
    </source>
</evidence>
<dbReference type="OrthoDB" id="10066958at2759"/>
<sequence>MDNSKSINQECHLCKRRNKIAEATQWCRDCAEALCDEFLQLHGFMKLFADHKVVQIDETNFPSIIEEPDLSMISDSCPVHTSKVLEAFCFDHQQLCCLLCITLHHIKCEHVQVIEEMQNLKNVKMSMLLSEVNAIKVKVENAMKEKNSEKDKLDISFTRKLKQRPANLFQH</sequence>
<keyword evidence="1" id="KW-0863">Zinc-finger</keyword>
<dbReference type="EMBL" id="CAJPWZ010003120">
    <property type="protein sequence ID" value="CAG2252419.1"/>
    <property type="molecule type" value="Genomic_DNA"/>
</dbReference>
<keyword evidence="1" id="KW-0479">Metal-binding</keyword>
<gene>
    <name evidence="3" type="ORF">MEDL_64026</name>
</gene>
<organism evidence="3 4">
    <name type="scientific">Mytilus edulis</name>
    <name type="common">Blue mussel</name>
    <dbReference type="NCBI Taxonomy" id="6550"/>
    <lineage>
        <taxon>Eukaryota</taxon>
        <taxon>Metazoa</taxon>
        <taxon>Spiralia</taxon>
        <taxon>Lophotrochozoa</taxon>
        <taxon>Mollusca</taxon>
        <taxon>Bivalvia</taxon>
        <taxon>Autobranchia</taxon>
        <taxon>Pteriomorphia</taxon>
        <taxon>Mytilida</taxon>
        <taxon>Mytiloidea</taxon>
        <taxon>Mytilidae</taxon>
        <taxon>Mytilinae</taxon>
        <taxon>Mytilus</taxon>
    </lineage>
</organism>
<dbReference type="GO" id="GO:0061630">
    <property type="term" value="F:ubiquitin protein ligase activity"/>
    <property type="evidence" value="ECO:0007669"/>
    <property type="project" value="TreeGrafter"/>
</dbReference>
<dbReference type="AlphaFoldDB" id="A0A8S3V490"/>